<accession>F0YSK5</accession>
<feature type="compositionally biased region" description="Basic residues" evidence="1">
    <location>
        <begin position="222"/>
        <end position="237"/>
    </location>
</feature>
<dbReference type="Proteomes" id="UP000002729">
    <property type="component" value="Unassembled WGS sequence"/>
</dbReference>
<feature type="non-terminal residue" evidence="2">
    <location>
        <position position="1"/>
    </location>
</feature>
<dbReference type="RefSeq" id="XP_009043397.1">
    <property type="nucleotide sequence ID" value="XM_009045149.1"/>
</dbReference>
<reference evidence="2 3" key="1">
    <citation type="journal article" date="2011" name="Proc. Natl. Acad. Sci. U.S.A.">
        <title>Niche of harmful alga Aureococcus anophagefferens revealed through ecogenomics.</title>
        <authorList>
            <person name="Gobler C.J."/>
            <person name="Berry D.L."/>
            <person name="Dyhrman S.T."/>
            <person name="Wilhelm S.W."/>
            <person name="Salamov A."/>
            <person name="Lobanov A.V."/>
            <person name="Zhang Y."/>
            <person name="Collier J.L."/>
            <person name="Wurch L.L."/>
            <person name="Kustka A.B."/>
            <person name="Dill B.D."/>
            <person name="Shah M."/>
            <person name="VerBerkmoes N.C."/>
            <person name="Kuo A."/>
            <person name="Terry A."/>
            <person name="Pangilinan J."/>
            <person name="Lindquist E.A."/>
            <person name="Lucas S."/>
            <person name="Paulsen I.T."/>
            <person name="Hattenrath-Lehmann T.K."/>
            <person name="Talmage S.C."/>
            <person name="Walker E.A."/>
            <person name="Koch F."/>
            <person name="Burson A.M."/>
            <person name="Marcoval M.A."/>
            <person name="Tang Y.Z."/>
            <person name="Lecleir G.R."/>
            <person name="Coyne K.J."/>
            <person name="Berg G.M."/>
            <person name="Bertrand E.M."/>
            <person name="Saito M.A."/>
            <person name="Gladyshev V.N."/>
            <person name="Grigoriev I.V."/>
        </authorList>
    </citation>
    <scope>NUCLEOTIDE SEQUENCE [LARGE SCALE GENOMIC DNA]</scope>
    <source>
        <strain evidence="3">CCMP 1984</strain>
    </source>
</reference>
<organism evidence="3">
    <name type="scientific">Aureococcus anophagefferens</name>
    <name type="common">Harmful bloom alga</name>
    <dbReference type="NCBI Taxonomy" id="44056"/>
    <lineage>
        <taxon>Eukaryota</taxon>
        <taxon>Sar</taxon>
        <taxon>Stramenopiles</taxon>
        <taxon>Ochrophyta</taxon>
        <taxon>Pelagophyceae</taxon>
        <taxon>Pelagomonadales</taxon>
        <taxon>Pelagomonadaceae</taxon>
        <taxon>Aureococcus</taxon>
    </lineage>
</organism>
<name>F0YSK5_AURAN</name>
<protein>
    <submittedName>
        <fullName evidence="2">Uncharacterized protein</fullName>
    </submittedName>
</protein>
<keyword evidence="3" id="KW-1185">Reference proteome</keyword>
<feature type="region of interest" description="Disordered" evidence="1">
    <location>
        <begin position="208"/>
        <end position="245"/>
    </location>
</feature>
<evidence type="ECO:0000256" key="1">
    <source>
        <dbReference type="SAM" id="MobiDB-lite"/>
    </source>
</evidence>
<evidence type="ECO:0000313" key="3">
    <source>
        <dbReference type="Proteomes" id="UP000002729"/>
    </source>
</evidence>
<proteinExistence type="predicted"/>
<dbReference type="Gene3D" id="2.60.120.330">
    <property type="entry name" value="B-lactam Antibiotic, Isopenicillin N Synthase, Chain"/>
    <property type="match status" value="1"/>
</dbReference>
<dbReference type="AlphaFoldDB" id="F0YSK5"/>
<dbReference type="InterPro" id="IPR027443">
    <property type="entry name" value="IPNS-like_sf"/>
</dbReference>
<dbReference type="KEGG" id="aaf:AURANDRAFT_69381"/>
<sequence>ALLGSLTDAGRNSLVTPHRFLPRPAPDQFPRDLVSRMLAGSAGKRVRSAFAVAPVTGPPNLTATAWPERPVEVVVDDEATARCCFVKARCAHFLQPARKDKRVGLVPDPNLALFVTAAQGGSDPMIAGNGDLVSGERYRALMSIFHDAVNDSDEYRYILMLRVWHPELTDTERAALQFLFDVLDVPDLVSDDPVAVFAAEAELAGLRTRPEERAKLAPGAAKPKKNKKGGKKKKKGKAAGFGVAL</sequence>
<dbReference type="OrthoDB" id="438431at2759"/>
<dbReference type="GeneID" id="20227460"/>
<dbReference type="EMBL" id="GL834030">
    <property type="protein sequence ID" value="EGB01904.1"/>
    <property type="molecule type" value="Genomic_DNA"/>
</dbReference>
<gene>
    <name evidence="2" type="ORF">AURANDRAFT_69381</name>
</gene>
<evidence type="ECO:0000313" key="2">
    <source>
        <dbReference type="EMBL" id="EGB01904.1"/>
    </source>
</evidence>
<dbReference type="InParanoid" id="F0YSK5"/>